<evidence type="ECO:0000313" key="1">
    <source>
        <dbReference type="EMBL" id="JAD54175.1"/>
    </source>
</evidence>
<accession>A0A0A9AZ48</accession>
<dbReference type="AlphaFoldDB" id="A0A0A9AZ48"/>
<protein>
    <submittedName>
        <fullName evidence="1">Uncharacterized protein</fullName>
    </submittedName>
</protein>
<sequence length="83" mass="9215">MSRVPLLSQHSPLLQATSAMLAYRCSPPAGSASRDWVRPVQRPAGSCQCSPWARASRRCRRPGVLLPGRPSLAFTLEEQQIWQ</sequence>
<proteinExistence type="predicted"/>
<organism evidence="1">
    <name type="scientific">Arundo donax</name>
    <name type="common">Giant reed</name>
    <name type="synonym">Donax arundinaceus</name>
    <dbReference type="NCBI Taxonomy" id="35708"/>
    <lineage>
        <taxon>Eukaryota</taxon>
        <taxon>Viridiplantae</taxon>
        <taxon>Streptophyta</taxon>
        <taxon>Embryophyta</taxon>
        <taxon>Tracheophyta</taxon>
        <taxon>Spermatophyta</taxon>
        <taxon>Magnoliopsida</taxon>
        <taxon>Liliopsida</taxon>
        <taxon>Poales</taxon>
        <taxon>Poaceae</taxon>
        <taxon>PACMAD clade</taxon>
        <taxon>Arundinoideae</taxon>
        <taxon>Arundineae</taxon>
        <taxon>Arundo</taxon>
    </lineage>
</organism>
<dbReference type="EMBL" id="GBRH01243720">
    <property type="protein sequence ID" value="JAD54175.1"/>
    <property type="molecule type" value="Transcribed_RNA"/>
</dbReference>
<reference evidence="1" key="1">
    <citation type="submission" date="2014-09" db="EMBL/GenBank/DDBJ databases">
        <authorList>
            <person name="Magalhaes I.L.F."/>
            <person name="Oliveira U."/>
            <person name="Santos F.R."/>
            <person name="Vidigal T.H.D.A."/>
            <person name="Brescovit A.D."/>
            <person name="Santos A.J."/>
        </authorList>
    </citation>
    <scope>NUCLEOTIDE SEQUENCE</scope>
    <source>
        <tissue evidence="1">Shoot tissue taken approximately 20 cm above the soil surface</tissue>
    </source>
</reference>
<name>A0A0A9AZ48_ARUDO</name>
<reference evidence="1" key="2">
    <citation type="journal article" date="2015" name="Data Brief">
        <title>Shoot transcriptome of the giant reed, Arundo donax.</title>
        <authorList>
            <person name="Barrero R.A."/>
            <person name="Guerrero F.D."/>
            <person name="Moolhuijzen P."/>
            <person name="Goolsby J.A."/>
            <person name="Tidwell J."/>
            <person name="Bellgard S.E."/>
            <person name="Bellgard M.I."/>
        </authorList>
    </citation>
    <scope>NUCLEOTIDE SEQUENCE</scope>
    <source>
        <tissue evidence="1">Shoot tissue taken approximately 20 cm above the soil surface</tissue>
    </source>
</reference>